<dbReference type="GO" id="GO:0071037">
    <property type="term" value="P:nuclear polyadenylation-dependent snRNA catabolic process"/>
    <property type="evidence" value="ECO:0007669"/>
    <property type="project" value="TreeGrafter"/>
</dbReference>
<comment type="subcellular location">
    <subcellularLocation>
        <location evidence="1">Nucleus</location>
    </subcellularLocation>
</comment>
<dbReference type="GO" id="GO:0071035">
    <property type="term" value="P:nuclear polyadenylation-dependent rRNA catabolic process"/>
    <property type="evidence" value="ECO:0007669"/>
    <property type="project" value="TreeGrafter"/>
</dbReference>
<dbReference type="CDD" id="cd06147">
    <property type="entry name" value="Rrp6p_like_exo"/>
    <property type="match status" value="1"/>
</dbReference>
<dbReference type="InterPro" id="IPR036397">
    <property type="entry name" value="RNaseH_sf"/>
</dbReference>
<dbReference type="GO" id="GO:0000175">
    <property type="term" value="F:3'-5'-RNA exonuclease activity"/>
    <property type="evidence" value="ECO:0007669"/>
    <property type="project" value="InterPro"/>
</dbReference>
<evidence type="ECO:0000256" key="9">
    <source>
        <dbReference type="SAM" id="MobiDB-lite"/>
    </source>
</evidence>
<name>A0A9P8AQQ0_9AGAR</name>
<keyword evidence="3" id="KW-0540">Nuclease</keyword>
<proteinExistence type="inferred from homology"/>
<keyword evidence="6" id="KW-0269">Exonuclease</keyword>
<dbReference type="PANTHER" id="PTHR12124:SF47">
    <property type="entry name" value="EXOSOME COMPONENT 10"/>
    <property type="match status" value="1"/>
</dbReference>
<dbReference type="InterPro" id="IPR002121">
    <property type="entry name" value="HRDC_dom"/>
</dbReference>
<dbReference type="GeneID" id="66109021"/>
<keyword evidence="2" id="KW-0698">rRNA processing</keyword>
<dbReference type="InterPro" id="IPR002562">
    <property type="entry name" value="3'-5'_exonuclease_dom"/>
</dbReference>
<dbReference type="InterPro" id="IPR012588">
    <property type="entry name" value="Exosome-assoc_fac_Rrp6_N"/>
</dbReference>
<dbReference type="FunFam" id="3.30.420.10:FF:000059">
    <property type="entry name" value="Exosome complex exonuclease Rrp6"/>
    <property type="match status" value="1"/>
</dbReference>
<accession>A0A9P8AQQ0</accession>
<keyword evidence="12" id="KW-1185">Reference proteome</keyword>
<organism evidence="11 12">
    <name type="scientific">Guyanagaster necrorhizus</name>
    <dbReference type="NCBI Taxonomy" id="856835"/>
    <lineage>
        <taxon>Eukaryota</taxon>
        <taxon>Fungi</taxon>
        <taxon>Dikarya</taxon>
        <taxon>Basidiomycota</taxon>
        <taxon>Agaricomycotina</taxon>
        <taxon>Agaricomycetes</taxon>
        <taxon>Agaricomycetidae</taxon>
        <taxon>Agaricales</taxon>
        <taxon>Marasmiineae</taxon>
        <taxon>Physalacriaceae</taxon>
        <taxon>Guyanagaster</taxon>
    </lineage>
</organism>
<dbReference type="InterPro" id="IPR049559">
    <property type="entry name" value="Rrp6p-like_exo"/>
</dbReference>
<comment type="caution">
    <text evidence="11">The sequence shown here is derived from an EMBL/GenBank/DDBJ whole genome shotgun (WGS) entry which is preliminary data.</text>
</comment>
<dbReference type="GO" id="GO:0005730">
    <property type="term" value="C:nucleolus"/>
    <property type="evidence" value="ECO:0007669"/>
    <property type="project" value="TreeGrafter"/>
</dbReference>
<evidence type="ECO:0000256" key="6">
    <source>
        <dbReference type="ARBA" id="ARBA00022839"/>
    </source>
</evidence>
<feature type="domain" description="HRDC" evidence="10">
    <location>
        <begin position="481"/>
        <end position="561"/>
    </location>
</feature>
<feature type="compositionally biased region" description="Polar residues" evidence="9">
    <location>
        <begin position="562"/>
        <end position="574"/>
    </location>
</feature>
<evidence type="ECO:0000259" key="10">
    <source>
        <dbReference type="PROSITE" id="PS50967"/>
    </source>
</evidence>
<dbReference type="Pfam" id="PF01612">
    <property type="entry name" value="DNA_pol_A_exo1"/>
    <property type="match status" value="1"/>
</dbReference>
<dbReference type="Pfam" id="PF08066">
    <property type="entry name" value="PMC2NT"/>
    <property type="match status" value="1"/>
</dbReference>
<dbReference type="GO" id="GO:0071038">
    <property type="term" value="P:TRAMP-dependent tRNA surveillance pathway"/>
    <property type="evidence" value="ECO:0007669"/>
    <property type="project" value="TreeGrafter"/>
</dbReference>
<gene>
    <name evidence="11" type="ORF">BT62DRAFT_934410</name>
</gene>
<evidence type="ECO:0000256" key="5">
    <source>
        <dbReference type="ARBA" id="ARBA00022835"/>
    </source>
</evidence>
<dbReference type="GO" id="GO:0003727">
    <property type="term" value="F:single-stranded RNA binding"/>
    <property type="evidence" value="ECO:0007669"/>
    <property type="project" value="TreeGrafter"/>
</dbReference>
<dbReference type="InterPro" id="IPR044876">
    <property type="entry name" value="HRDC_dom_sf"/>
</dbReference>
<comment type="similarity">
    <text evidence="8">Belongs to the exosome component 10/RRP6 family.</text>
</comment>
<protein>
    <recommendedName>
        <fullName evidence="10">HRDC domain-containing protein</fullName>
    </recommendedName>
</protein>
<dbReference type="PANTHER" id="PTHR12124">
    <property type="entry name" value="POLYMYOSITIS/SCLERODERMA AUTOANTIGEN-RELATED"/>
    <property type="match status" value="1"/>
</dbReference>
<keyword evidence="7" id="KW-0539">Nucleus</keyword>
<dbReference type="Pfam" id="PF00570">
    <property type="entry name" value="HRDC"/>
    <property type="match status" value="1"/>
</dbReference>
<feature type="region of interest" description="Disordered" evidence="9">
    <location>
        <begin position="730"/>
        <end position="836"/>
    </location>
</feature>
<keyword evidence="5" id="KW-0271">Exosome</keyword>
<reference evidence="11" key="1">
    <citation type="submission" date="2020-11" db="EMBL/GenBank/DDBJ databases">
        <title>Adaptations for nitrogen fixation in a non-lichenized fungal sporocarp promotes dispersal by wood-feeding termites.</title>
        <authorList>
            <consortium name="DOE Joint Genome Institute"/>
            <person name="Koch R.A."/>
            <person name="Yoon G."/>
            <person name="Arayal U."/>
            <person name="Lail K."/>
            <person name="Amirebrahimi M."/>
            <person name="Labutti K."/>
            <person name="Lipzen A."/>
            <person name="Riley R."/>
            <person name="Barry K."/>
            <person name="Henrissat B."/>
            <person name="Grigoriev I.V."/>
            <person name="Herr J.R."/>
            <person name="Aime M.C."/>
        </authorList>
    </citation>
    <scope>NUCLEOTIDE SEQUENCE</scope>
    <source>
        <strain evidence="11">MCA 3950</strain>
    </source>
</reference>
<feature type="region of interest" description="Disordered" evidence="9">
    <location>
        <begin position="562"/>
        <end position="583"/>
    </location>
</feature>
<dbReference type="GO" id="GO:0071036">
    <property type="term" value="P:nuclear polyadenylation-dependent snoRNA catabolic process"/>
    <property type="evidence" value="ECO:0007669"/>
    <property type="project" value="TreeGrafter"/>
</dbReference>
<evidence type="ECO:0000313" key="12">
    <source>
        <dbReference type="Proteomes" id="UP000812287"/>
    </source>
</evidence>
<dbReference type="GO" id="GO:0071040">
    <property type="term" value="P:nuclear polyadenylation-dependent antisense transcript catabolic process"/>
    <property type="evidence" value="ECO:0007669"/>
    <property type="project" value="TreeGrafter"/>
</dbReference>
<dbReference type="Gene3D" id="3.30.420.10">
    <property type="entry name" value="Ribonuclease H-like superfamily/Ribonuclease H"/>
    <property type="match status" value="1"/>
</dbReference>
<dbReference type="GO" id="GO:0000176">
    <property type="term" value="C:nuclear exosome (RNase complex)"/>
    <property type="evidence" value="ECO:0007669"/>
    <property type="project" value="InterPro"/>
</dbReference>
<dbReference type="SMART" id="SM00341">
    <property type="entry name" value="HRDC"/>
    <property type="match status" value="1"/>
</dbReference>
<evidence type="ECO:0000256" key="4">
    <source>
        <dbReference type="ARBA" id="ARBA00022801"/>
    </source>
</evidence>
<dbReference type="FunFam" id="1.10.150.80:FF:000001">
    <property type="entry name" value="Putative exosome component 10"/>
    <property type="match status" value="1"/>
</dbReference>
<dbReference type="GO" id="GO:0071051">
    <property type="term" value="P:poly(A)-dependent snoRNA 3'-end processing"/>
    <property type="evidence" value="ECO:0007669"/>
    <property type="project" value="TreeGrafter"/>
</dbReference>
<evidence type="ECO:0000256" key="7">
    <source>
        <dbReference type="ARBA" id="ARBA00023242"/>
    </source>
</evidence>
<evidence type="ECO:0000256" key="8">
    <source>
        <dbReference type="ARBA" id="ARBA00043957"/>
    </source>
</evidence>
<dbReference type="OrthoDB" id="2250022at2759"/>
<dbReference type="SMART" id="SM00474">
    <property type="entry name" value="35EXOc"/>
    <property type="match status" value="1"/>
</dbReference>
<dbReference type="SUPFAM" id="SSF53098">
    <property type="entry name" value="Ribonuclease H-like"/>
    <property type="match status" value="1"/>
</dbReference>
<evidence type="ECO:0000256" key="2">
    <source>
        <dbReference type="ARBA" id="ARBA00022552"/>
    </source>
</evidence>
<dbReference type="EMBL" id="MU250541">
    <property type="protein sequence ID" value="KAG7444230.1"/>
    <property type="molecule type" value="Genomic_DNA"/>
</dbReference>
<dbReference type="InterPro" id="IPR045092">
    <property type="entry name" value="Rrp6-like"/>
</dbReference>
<dbReference type="RefSeq" id="XP_043037730.1">
    <property type="nucleotide sequence ID" value="XM_043186724.1"/>
</dbReference>
<dbReference type="InterPro" id="IPR012337">
    <property type="entry name" value="RNaseH-like_sf"/>
</dbReference>
<dbReference type="GO" id="GO:0000467">
    <property type="term" value="P:exonucleolytic trimming to generate mature 3'-end of 5.8S rRNA from tricistronic rRNA transcript (SSU-rRNA, 5.8S rRNA, LSU-rRNA)"/>
    <property type="evidence" value="ECO:0007669"/>
    <property type="project" value="InterPro"/>
</dbReference>
<dbReference type="InterPro" id="IPR010997">
    <property type="entry name" value="HRDC-like_sf"/>
</dbReference>
<evidence type="ECO:0000313" key="11">
    <source>
        <dbReference type="EMBL" id="KAG7444230.1"/>
    </source>
</evidence>
<keyword evidence="4" id="KW-0378">Hydrolase</keyword>
<dbReference type="Proteomes" id="UP000812287">
    <property type="component" value="Unassembled WGS sequence"/>
</dbReference>
<dbReference type="PROSITE" id="PS50967">
    <property type="entry name" value="HRDC"/>
    <property type="match status" value="1"/>
</dbReference>
<dbReference type="SUPFAM" id="SSF47819">
    <property type="entry name" value="HRDC-like"/>
    <property type="match status" value="1"/>
</dbReference>
<dbReference type="GO" id="GO:0000166">
    <property type="term" value="F:nucleotide binding"/>
    <property type="evidence" value="ECO:0007669"/>
    <property type="project" value="InterPro"/>
</dbReference>
<evidence type="ECO:0000256" key="1">
    <source>
        <dbReference type="ARBA" id="ARBA00004123"/>
    </source>
</evidence>
<dbReference type="Gene3D" id="1.10.150.80">
    <property type="entry name" value="HRDC domain"/>
    <property type="match status" value="1"/>
</dbReference>
<feature type="compositionally biased region" description="Polar residues" evidence="9">
    <location>
        <begin position="826"/>
        <end position="836"/>
    </location>
</feature>
<evidence type="ECO:0000256" key="3">
    <source>
        <dbReference type="ARBA" id="ARBA00022722"/>
    </source>
</evidence>
<sequence>MAPNFEELNMNIPRAALKATRNAALLPPDIAFHKSMDPTFAKDLDAFSSKVLFLTNQLLELAATVHTSGKDKGKGKVRSEDDILDSFETLVVDRMDQLLERVDISLDEYQGKTKPPAIAMNALVDLPSIKKKKPSGRPAPVIQHAAALAKPQLKFKVLVDNTNTPWYPRLKHKYHARVPLGYKFLDQDSDASDSINTLSTHPYRYEITHLSYPPHMFHQAPPIQPKPFDTTSFSWVSALEELQTMLGKLRQVTEIAVDLEHHSYRTYAGFLCLMQISTREEDWIIDVLSLRDELEILNEVFADPSIIKVFHGAESDIIWLQQDLNLYIVNLFDTYHASQILSFPKHGLANLLEMYCDFLPDKRYQLADWRIRPLPEEMLKYARSDTHFLLFIYDNLRNALLDRGESQVRSQSLEGGPSSSPVSSDSILREVLARSQDTALKVYEKELYDAAEGTGSTGWDTLARKWNKGALLASAPNSDVDALQKQIYKTIHAWRDKVAREEDESTRYLLPNHFLFQLAESPPADMAALLRVFHSPPPLMKRRAKELLDTIRDAVKVYLSRSSSTSSIPEQQPEPTEVEHVDESPVLKTQALQSSTLWSGSTSSSITSKSSLFGTALPTLFVQLSSPRNHSGITTSQSALFGTMARKSDTNYSSDMSRFRELVTRIHSTLSIAPFVPKRVSIEPQEHVIPMQVDETAEDGGTVEMQAEIPFIPAPQRQPREPIEDTLVVVGQARQKKRKRVAPTDPDDGTSGTEVTSSKKSKSRDDENASQDPEPFDFSSVPNVLDQVPAIHGDNKVKKKGKQRKGDASYFYGDFPAPPKGHSEVKSGNQSHTFKK</sequence>
<dbReference type="GO" id="GO:0071039">
    <property type="term" value="P:nuclear polyadenylation-dependent CUT catabolic process"/>
    <property type="evidence" value="ECO:0007669"/>
    <property type="project" value="TreeGrafter"/>
</dbReference>
<dbReference type="GO" id="GO:0071044">
    <property type="term" value="P:histone mRNA catabolic process"/>
    <property type="evidence" value="ECO:0007669"/>
    <property type="project" value="TreeGrafter"/>
</dbReference>
<dbReference type="AlphaFoldDB" id="A0A9P8AQQ0"/>